<organism evidence="2 3">
    <name type="scientific">Paraburkholderia solisilvae</name>
    <dbReference type="NCBI Taxonomy" id="624376"/>
    <lineage>
        <taxon>Bacteria</taxon>
        <taxon>Pseudomonadati</taxon>
        <taxon>Pseudomonadota</taxon>
        <taxon>Betaproteobacteria</taxon>
        <taxon>Burkholderiales</taxon>
        <taxon>Burkholderiaceae</taxon>
        <taxon>Paraburkholderia</taxon>
    </lineage>
</organism>
<keyword evidence="1" id="KW-0812">Transmembrane</keyword>
<keyword evidence="1" id="KW-1133">Transmembrane helix</keyword>
<evidence type="ECO:0000256" key="1">
    <source>
        <dbReference type="SAM" id="Phobius"/>
    </source>
</evidence>
<dbReference type="Proteomes" id="UP000494329">
    <property type="component" value="Unassembled WGS sequence"/>
</dbReference>
<keyword evidence="1" id="KW-0472">Membrane</keyword>
<sequence>MSAPCSCKTDKKHWSHHPVFGIFLAFVLTGLLGAAVTFGVNYLTTKREHAISRISERRTAISAVNRDLMLFAGYATKFQQEISTGLPKENLLQTAKMYDEAAAQAVSSLVATSYVADTRQVMRVQDLSPELQSLRDDVNDVSQNRLLPLLSSVDECVVDFYLTRMKYSTSDLSDECPKYSNSDYSGIPTNIYKRIFAYEMCVDAFTDILMRIGTDPKNRLSGDNEDVRELHAELSNAAAGCPVVKSATQNASPQ</sequence>
<accession>A0A6J5EM29</accession>
<dbReference type="EMBL" id="CADIKF010000045">
    <property type="protein sequence ID" value="CAB3766286.1"/>
    <property type="molecule type" value="Genomic_DNA"/>
</dbReference>
<keyword evidence="3" id="KW-1185">Reference proteome</keyword>
<gene>
    <name evidence="2" type="ORF">LMG29739_04784</name>
</gene>
<name>A0A6J5EM29_9BURK</name>
<dbReference type="AlphaFoldDB" id="A0A6J5EM29"/>
<dbReference type="RefSeq" id="WP_175113850.1">
    <property type="nucleotide sequence ID" value="NZ_CADIKF010000045.1"/>
</dbReference>
<feature type="transmembrane region" description="Helical" evidence="1">
    <location>
        <begin position="20"/>
        <end position="43"/>
    </location>
</feature>
<reference evidence="2 3" key="1">
    <citation type="submission" date="2020-04" db="EMBL/GenBank/DDBJ databases">
        <authorList>
            <person name="De Canck E."/>
        </authorList>
    </citation>
    <scope>NUCLEOTIDE SEQUENCE [LARGE SCALE GENOMIC DNA]</scope>
    <source>
        <strain evidence="2 3">LMG 29739</strain>
    </source>
</reference>
<proteinExistence type="predicted"/>
<evidence type="ECO:0000313" key="3">
    <source>
        <dbReference type="Proteomes" id="UP000494329"/>
    </source>
</evidence>
<evidence type="ECO:0000313" key="2">
    <source>
        <dbReference type="EMBL" id="CAB3766286.1"/>
    </source>
</evidence>
<protein>
    <submittedName>
        <fullName evidence="2">Uncharacterized protein</fullName>
    </submittedName>
</protein>